<keyword evidence="1" id="KW-1133">Transmembrane helix</keyword>
<dbReference type="AlphaFoldDB" id="A0AAE3SP83"/>
<feature type="transmembrane region" description="Helical" evidence="1">
    <location>
        <begin position="188"/>
        <end position="208"/>
    </location>
</feature>
<feature type="transmembrane region" description="Helical" evidence="1">
    <location>
        <begin position="79"/>
        <end position="96"/>
    </location>
</feature>
<comment type="caution">
    <text evidence="2">The sequence shown here is derived from an EMBL/GenBank/DDBJ whole genome shotgun (WGS) entry which is preliminary data.</text>
</comment>
<evidence type="ECO:0000313" key="3">
    <source>
        <dbReference type="Proteomes" id="UP001207116"/>
    </source>
</evidence>
<feature type="transmembrane region" description="Helical" evidence="1">
    <location>
        <begin position="158"/>
        <end position="182"/>
    </location>
</feature>
<reference evidence="2" key="1">
    <citation type="submission" date="2022-11" db="EMBL/GenBank/DDBJ databases">
        <title>The characterization of three novel Bacteroidetes species and genomic analysis of their roles in tidal elemental geochemical cycles.</title>
        <authorList>
            <person name="Ma K.-J."/>
        </authorList>
    </citation>
    <scope>NUCLEOTIDE SEQUENCE</scope>
    <source>
        <strain evidence="2">M415</strain>
    </source>
</reference>
<organism evidence="2 3">
    <name type="scientific">Lentiprolixibacter aurantiacus</name>
    <dbReference type="NCBI Taxonomy" id="2993939"/>
    <lineage>
        <taxon>Bacteria</taxon>
        <taxon>Pseudomonadati</taxon>
        <taxon>Bacteroidota</taxon>
        <taxon>Flavobacteriia</taxon>
        <taxon>Flavobacteriales</taxon>
        <taxon>Flavobacteriaceae</taxon>
        <taxon>Lentiprolixibacter</taxon>
    </lineage>
</organism>
<evidence type="ECO:0000313" key="2">
    <source>
        <dbReference type="EMBL" id="MCX2720567.1"/>
    </source>
</evidence>
<proteinExistence type="predicted"/>
<dbReference type="Proteomes" id="UP001207116">
    <property type="component" value="Unassembled WGS sequence"/>
</dbReference>
<protein>
    <submittedName>
        <fullName evidence="2">DUF3667 domain-containing protein</fullName>
    </submittedName>
</protein>
<accession>A0AAE3SP83</accession>
<keyword evidence="3" id="KW-1185">Reference proteome</keyword>
<name>A0AAE3SP83_9FLAO</name>
<feature type="transmembrane region" description="Helical" evidence="1">
    <location>
        <begin position="128"/>
        <end position="146"/>
    </location>
</feature>
<dbReference type="EMBL" id="JAPFQP010000004">
    <property type="protein sequence ID" value="MCX2720567.1"/>
    <property type="molecule type" value="Genomic_DNA"/>
</dbReference>
<dbReference type="InterPro" id="IPR022134">
    <property type="entry name" value="DUF3667"/>
</dbReference>
<sequence>MKCKNCNANLRTDFKYCPGCGAKVVLKRITFKGLFSDFFERLLNLENNFFKTIGHLTVWPEKVITSYVDGTRRKYLNPINYLTISLALSGILLFFLRRFALDKINFDVFGMDVSTSGSMKVMNIVMEYNNFIFLLYIPIIALAGYITLNQRSYNLPEYIVTGTYILSHTSLLTFPISMIIILGFPESYMAYSIFSLLIMLSYTLYVLLRIHRYSITITLLRGFLFCALYLIGYFGLSIGINLILLLTGQLQFKDFLPPEA</sequence>
<dbReference type="RefSeq" id="WP_266014908.1">
    <property type="nucleotide sequence ID" value="NZ_JAPFQP010000004.1"/>
</dbReference>
<keyword evidence="1" id="KW-0472">Membrane</keyword>
<gene>
    <name evidence="2" type="ORF">OO016_13205</name>
</gene>
<feature type="transmembrane region" description="Helical" evidence="1">
    <location>
        <begin position="220"/>
        <end position="246"/>
    </location>
</feature>
<dbReference type="Pfam" id="PF12412">
    <property type="entry name" value="DUF3667"/>
    <property type="match status" value="1"/>
</dbReference>
<evidence type="ECO:0000256" key="1">
    <source>
        <dbReference type="SAM" id="Phobius"/>
    </source>
</evidence>
<keyword evidence="1" id="KW-0812">Transmembrane</keyword>